<keyword evidence="7 8" id="KW-0472">Membrane</keyword>
<keyword evidence="3" id="KW-1003">Cell membrane</keyword>
<evidence type="ECO:0000256" key="1">
    <source>
        <dbReference type="ARBA" id="ARBA00004429"/>
    </source>
</evidence>
<dbReference type="EMBL" id="LCMA01000016">
    <property type="protein sequence ID" value="KKU25890.1"/>
    <property type="molecule type" value="Genomic_DNA"/>
</dbReference>
<accession>A0A0G1RYB2</accession>
<evidence type="ECO:0000256" key="6">
    <source>
        <dbReference type="ARBA" id="ARBA00022989"/>
    </source>
</evidence>
<comment type="subcellular location">
    <subcellularLocation>
        <location evidence="1">Cell inner membrane</location>
        <topology evidence="1">Multi-pass membrane protein</topology>
    </subcellularLocation>
</comment>
<dbReference type="Pfam" id="PF00482">
    <property type="entry name" value="T2SSF"/>
    <property type="match status" value="2"/>
</dbReference>
<evidence type="ECO:0000256" key="3">
    <source>
        <dbReference type="ARBA" id="ARBA00022475"/>
    </source>
</evidence>
<reference evidence="10 11" key="1">
    <citation type="journal article" date="2015" name="Nature">
        <title>rRNA introns, odd ribosomes, and small enigmatic genomes across a large radiation of phyla.</title>
        <authorList>
            <person name="Brown C.T."/>
            <person name="Hug L.A."/>
            <person name="Thomas B.C."/>
            <person name="Sharon I."/>
            <person name="Castelle C.J."/>
            <person name="Singh A."/>
            <person name="Wilkins M.J."/>
            <person name="Williams K.H."/>
            <person name="Banfield J.F."/>
        </authorList>
    </citation>
    <scope>NUCLEOTIDE SEQUENCE [LARGE SCALE GENOMIC DNA]</scope>
</reference>
<dbReference type="Proteomes" id="UP000034175">
    <property type="component" value="Unassembled WGS sequence"/>
</dbReference>
<proteinExistence type="inferred from homology"/>
<comment type="caution">
    <text evidence="10">The sequence shown here is derived from an EMBL/GenBank/DDBJ whole genome shotgun (WGS) entry which is preliminary data.</text>
</comment>
<evidence type="ECO:0000256" key="7">
    <source>
        <dbReference type="ARBA" id="ARBA00023136"/>
    </source>
</evidence>
<dbReference type="PANTHER" id="PTHR30012">
    <property type="entry name" value="GENERAL SECRETION PATHWAY PROTEIN"/>
    <property type="match status" value="1"/>
</dbReference>
<feature type="domain" description="Type II secretion system protein GspF" evidence="9">
    <location>
        <begin position="274"/>
        <end position="396"/>
    </location>
</feature>
<evidence type="ECO:0000256" key="2">
    <source>
        <dbReference type="ARBA" id="ARBA00005745"/>
    </source>
</evidence>
<dbReference type="AlphaFoldDB" id="A0A0G1RYB2"/>
<name>A0A0G1RYB2_9BACT</name>
<keyword evidence="4" id="KW-0997">Cell inner membrane</keyword>
<feature type="transmembrane region" description="Helical" evidence="8">
    <location>
        <begin position="377"/>
        <end position="401"/>
    </location>
</feature>
<dbReference type="PANTHER" id="PTHR30012:SF0">
    <property type="entry name" value="TYPE II SECRETION SYSTEM PROTEIN F-RELATED"/>
    <property type="match status" value="1"/>
</dbReference>
<dbReference type="InterPro" id="IPR042094">
    <property type="entry name" value="T2SS_GspF_sf"/>
</dbReference>
<dbReference type="InterPro" id="IPR003004">
    <property type="entry name" value="GspF/PilC"/>
</dbReference>
<gene>
    <name evidence="10" type="ORF">UX39_C0016G0011</name>
</gene>
<evidence type="ECO:0000256" key="8">
    <source>
        <dbReference type="SAM" id="Phobius"/>
    </source>
</evidence>
<protein>
    <submittedName>
        <fullName evidence="10">Type II secretion system protein</fullName>
    </submittedName>
</protein>
<evidence type="ECO:0000313" key="10">
    <source>
        <dbReference type="EMBL" id="KKU25890.1"/>
    </source>
</evidence>
<keyword evidence="6 8" id="KW-1133">Transmembrane helix</keyword>
<evidence type="ECO:0000313" key="11">
    <source>
        <dbReference type="Proteomes" id="UP000034175"/>
    </source>
</evidence>
<dbReference type="InterPro" id="IPR018076">
    <property type="entry name" value="T2SS_GspF_dom"/>
</dbReference>
<keyword evidence="5 8" id="KW-0812">Transmembrane</keyword>
<comment type="similarity">
    <text evidence="2">Belongs to the GSP F family.</text>
</comment>
<evidence type="ECO:0000256" key="4">
    <source>
        <dbReference type="ARBA" id="ARBA00022519"/>
    </source>
</evidence>
<dbReference type="GO" id="GO:0005886">
    <property type="term" value="C:plasma membrane"/>
    <property type="evidence" value="ECO:0007669"/>
    <property type="project" value="UniProtKB-SubCell"/>
</dbReference>
<feature type="domain" description="Type II secretion system protein GspF" evidence="9">
    <location>
        <begin position="70"/>
        <end position="193"/>
    </location>
</feature>
<sequence>MKFKYKAQKSTGEIYEGEREATDKFTLYKDLRKEGDVVLSTSEIAAGKSWRIMNYFKFFGRITMHDKIVFARSLGSMLEAGLPLSRALSVLERQSKKKKLKELFLNLNDNIKKGKTLSQSLADFPGTFSSLFVSMVKVGEESGGLSGSLKIVAFQMDALYDLERKVRGAMVYPSIILSVMIVIGGLLLVYVVPTLTATFKELHSELPVSTKIVIAMSDFLRNHTFVGIGIIGICAVFTYLFIKTKLGRRFFDFTLLHTPIISTIVKETNTARTARTLSSLLSAGVTVTSALAITGDVLQNSYYKEIVRKAQKSIEKGLVISGAFMEREDLYPVFLSEMLAVGEETGKISEMLAEVGSFYENEVAQKTKNMSTVIEPFLMVFIGVVVGFFAVAMITPMYSVLNNV</sequence>
<feature type="transmembrane region" description="Helical" evidence="8">
    <location>
        <begin position="169"/>
        <end position="192"/>
    </location>
</feature>
<dbReference type="Gene3D" id="1.20.81.30">
    <property type="entry name" value="Type II secretion system (T2SS), domain F"/>
    <property type="match status" value="2"/>
</dbReference>
<dbReference type="PRINTS" id="PR00812">
    <property type="entry name" value="BCTERIALGSPF"/>
</dbReference>
<organism evidence="10 11">
    <name type="scientific">Candidatus Magasanikbacteria bacterium GW2011_GWA2_46_17</name>
    <dbReference type="NCBI Taxonomy" id="1619042"/>
    <lineage>
        <taxon>Bacteria</taxon>
        <taxon>Candidatus Magasanikiibacteriota</taxon>
    </lineage>
</organism>
<feature type="transmembrane region" description="Helical" evidence="8">
    <location>
        <begin position="224"/>
        <end position="242"/>
    </location>
</feature>
<evidence type="ECO:0000256" key="5">
    <source>
        <dbReference type="ARBA" id="ARBA00022692"/>
    </source>
</evidence>
<evidence type="ECO:0000259" key="9">
    <source>
        <dbReference type="Pfam" id="PF00482"/>
    </source>
</evidence>
<dbReference type="FunFam" id="1.20.81.30:FF:000001">
    <property type="entry name" value="Type II secretion system protein F"/>
    <property type="match status" value="1"/>
</dbReference>